<reference evidence="2 3" key="1">
    <citation type="submission" date="2016-07" db="EMBL/GenBank/DDBJ databases">
        <title>Genome of Pelobium manganitolerans.</title>
        <authorList>
            <person name="Wu S."/>
            <person name="Wang G."/>
        </authorList>
    </citation>
    <scope>NUCLEOTIDE SEQUENCE [LARGE SCALE GENOMIC DNA]</scope>
    <source>
        <strain evidence="2 3">YS-25</strain>
    </source>
</reference>
<dbReference type="NCBIfam" id="TIGR03561">
    <property type="entry name" value="organ_hyd_perox"/>
    <property type="match status" value="1"/>
</dbReference>
<dbReference type="OrthoDB" id="9797508at2"/>
<comment type="similarity">
    <text evidence="1">Belongs to the OsmC/Ohr family.</text>
</comment>
<dbReference type="Gene3D" id="3.30.300.20">
    <property type="match status" value="1"/>
</dbReference>
<dbReference type="InterPro" id="IPR036102">
    <property type="entry name" value="OsmC/Ohrsf"/>
</dbReference>
<dbReference type="SUPFAM" id="SSF82784">
    <property type="entry name" value="OsmC-like"/>
    <property type="match status" value="1"/>
</dbReference>
<protein>
    <submittedName>
        <fullName evidence="2">Organic hydroperoxide resistance protein</fullName>
    </submittedName>
</protein>
<evidence type="ECO:0000313" key="3">
    <source>
        <dbReference type="Proteomes" id="UP000283433"/>
    </source>
</evidence>
<dbReference type="Pfam" id="PF02566">
    <property type="entry name" value="OsmC"/>
    <property type="match status" value="1"/>
</dbReference>
<comment type="caution">
    <text evidence="2">The sequence shown here is derived from an EMBL/GenBank/DDBJ whole genome shotgun (WGS) entry which is preliminary data.</text>
</comment>
<organism evidence="2 3">
    <name type="scientific">Pelobium manganitolerans</name>
    <dbReference type="NCBI Taxonomy" id="1842495"/>
    <lineage>
        <taxon>Bacteria</taxon>
        <taxon>Pseudomonadati</taxon>
        <taxon>Bacteroidota</taxon>
        <taxon>Sphingobacteriia</taxon>
        <taxon>Sphingobacteriales</taxon>
        <taxon>Sphingobacteriaceae</taxon>
        <taxon>Pelobium</taxon>
    </lineage>
</organism>
<dbReference type="GO" id="GO:0006979">
    <property type="term" value="P:response to oxidative stress"/>
    <property type="evidence" value="ECO:0007669"/>
    <property type="project" value="InterPro"/>
</dbReference>
<dbReference type="InterPro" id="IPR019953">
    <property type="entry name" value="OHR"/>
</dbReference>
<name>A0A419S9B8_9SPHI</name>
<dbReference type="AlphaFoldDB" id="A0A419S9B8"/>
<keyword evidence="3" id="KW-1185">Reference proteome</keyword>
<evidence type="ECO:0000256" key="1">
    <source>
        <dbReference type="ARBA" id="ARBA00007378"/>
    </source>
</evidence>
<dbReference type="RefSeq" id="WP_120180766.1">
    <property type="nucleotide sequence ID" value="NZ_MBTA01000004.1"/>
</dbReference>
<sequence length="137" mass="14555">MEKLYTAVVTAKGGRDGHIRSSDGVIDMDMRKPKAMGGEEGYANPELLFAGAWGSCYLGALGSVGKRDGVDVSSATAEVHISFNQEGESSFQLSAELRVHIPGVDLEKAQKLADTAHKGCPYSKATRNNIDTVIKAV</sequence>
<dbReference type="InterPro" id="IPR003718">
    <property type="entry name" value="OsmC/Ohr_fam"/>
</dbReference>
<accession>A0A419S9B8</accession>
<dbReference type="InterPro" id="IPR015946">
    <property type="entry name" value="KH_dom-like_a/b"/>
</dbReference>
<evidence type="ECO:0000313" key="2">
    <source>
        <dbReference type="EMBL" id="RKD18590.1"/>
    </source>
</evidence>
<dbReference type="Proteomes" id="UP000283433">
    <property type="component" value="Unassembled WGS sequence"/>
</dbReference>
<gene>
    <name evidence="2" type="ORF">BCY91_14690</name>
</gene>
<dbReference type="PANTHER" id="PTHR33797:SF2">
    <property type="entry name" value="ORGANIC HYDROPEROXIDE RESISTANCE PROTEIN-LIKE"/>
    <property type="match status" value="1"/>
</dbReference>
<dbReference type="EMBL" id="MBTA01000004">
    <property type="protein sequence ID" value="RKD18590.1"/>
    <property type="molecule type" value="Genomic_DNA"/>
</dbReference>
<proteinExistence type="inferred from homology"/>
<dbReference type="PANTHER" id="PTHR33797">
    <property type="entry name" value="ORGANIC HYDROPEROXIDE RESISTANCE PROTEIN-LIKE"/>
    <property type="match status" value="1"/>
</dbReference>
<dbReference type="Gene3D" id="2.20.25.10">
    <property type="match status" value="1"/>
</dbReference>